<accession>A0A0S4IYV6</accession>
<dbReference type="AlphaFoldDB" id="A0A0S4IYV6"/>
<dbReference type="Proteomes" id="UP000051952">
    <property type="component" value="Unassembled WGS sequence"/>
</dbReference>
<proteinExistence type="predicted"/>
<feature type="compositionally biased region" description="Basic and acidic residues" evidence="1">
    <location>
        <begin position="241"/>
        <end position="258"/>
    </location>
</feature>
<dbReference type="VEuPathDB" id="TriTrypDB:BSAL_76220"/>
<reference evidence="3" key="1">
    <citation type="submission" date="2015-09" db="EMBL/GenBank/DDBJ databases">
        <authorList>
            <consortium name="Pathogen Informatics"/>
        </authorList>
    </citation>
    <scope>NUCLEOTIDE SEQUENCE [LARGE SCALE GENOMIC DNA]</scope>
    <source>
        <strain evidence="3">Lake Konstanz</strain>
    </source>
</reference>
<name>A0A0S4IYV6_BODSA</name>
<keyword evidence="3" id="KW-1185">Reference proteome</keyword>
<evidence type="ECO:0000313" key="2">
    <source>
        <dbReference type="EMBL" id="CUG23842.1"/>
    </source>
</evidence>
<feature type="compositionally biased region" description="Low complexity" evidence="1">
    <location>
        <begin position="33"/>
        <end position="46"/>
    </location>
</feature>
<dbReference type="EMBL" id="CYKH01000712">
    <property type="protein sequence ID" value="CUG23842.1"/>
    <property type="molecule type" value="Genomic_DNA"/>
</dbReference>
<protein>
    <submittedName>
        <fullName evidence="2">Uncharacterized protein</fullName>
    </submittedName>
</protein>
<feature type="compositionally biased region" description="Polar residues" evidence="1">
    <location>
        <begin position="120"/>
        <end position="134"/>
    </location>
</feature>
<organism evidence="2 3">
    <name type="scientific">Bodo saltans</name>
    <name type="common">Flagellated protozoan</name>
    <dbReference type="NCBI Taxonomy" id="75058"/>
    <lineage>
        <taxon>Eukaryota</taxon>
        <taxon>Discoba</taxon>
        <taxon>Euglenozoa</taxon>
        <taxon>Kinetoplastea</taxon>
        <taxon>Metakinetoplastina</taxon>
        <taxon>Eubodonida</taxon>
        <taxon>Bodonidae</taxon>
        <taxon>Bodo</taxon>
    </lineage>
</organism>
<sequence length="595" mass="67070">MSVLADYLAEVRTKEATPKEGGSSLSTPPPTAIAPDAPTTDTPAPAQVEMRSPLRPTRFTPGPALDTNRRLKSILKESRDANAVATGASPANERSPLRAAKKLTFAMDGARPFAEFGNPKPQTDAATTALSPSGQRAVDKYRSNVTRLLGSESPLVDRNHYHHLAPLVRVTRKETSVQDDMIVRRPVDLLKEGQVAILDHKVQQNMAYCEALLGIPHRTSTDVIGDRLAKQVTEQRWQQHVKKEERAQSKLSSEDNLRHSPARKRQLESMKASSGLRFNLSSKLMTTQPIRGADVARARQEQREAAAALERLGKDPEVLRQHRLIKAIAEVERQGELYKRIIAEQTAEDEVRQKGHVGNKLSSEELIAQWREELTDRAETEEMEEERDRARSYRKALRVEREESRKALEILSGLTSVQLEDRRRKSEVVKAEPAKKRWRITRMGSVDTFPVPRWSSCPLQTLNGDVVVEELDTCIVNHVTWIHTTEGWIPVQVAFNGFSRTQLFAEAPEDEGEGVVSAMLDALDDAHENIIDAMTMCPPEQLKSQVEVKEMLKQMEFTRQSLRDLPDGRRDMIRRIWDSMQSNSKQRGVFNDDDA</sequence>
<feature type="region of interest" description="Disordered" evidence="1">
    <location>
        <begin position="236"/>
        <end position="271"/>
    </location>
</feature>
<feature type="region of interest" description="Disordered" evidence="1">
    <location>
        <begin position="112"/>
        <end position="136"/>
    </location>
</feature>
<evidence type="ECO:0000313" key="3">
    <source>
        <dbReference type="Proteomes" id="UP000051952"/>
    </source>
</evidence>
<evidence type="ECO:0000256" key="1">
    <source>
        <dbReference type="SAM" id="MobiDB-lite"/>
    </source>
</evidence>
<feature type="region of interest" description="Disordered" evidence="1">
    <location>
        <begin position="12"/>
        <end position="68"/>
    </location>
</feature>
<gene>
    <name evidence="2" type="ORF">BSAL_76220</name>
</gene>